<protein>
    <submittedName>
        <fullName evidence="1">Uncharacterized protein</fullName>
    </submittedName>
</protein>
<sequence>MWKIDKGRATGTTTAAYVTAFAWECAELREKTIHLVNTHATLSMYFKVLARYSQAQTSAKEDTLVAETSLAAEEDARLQFNKQYFQIIVQVVNNSGAATYELNYCGQGA</sequence>
<dbReference type="AlphaFoldDB" id="A0A6M3JWW8"/>
<gene>
    <name evidence="1" type="ORF">MM415A02451_0005</name>
</gene>
<reference evidence="1" key="1">
    <citation type="submission" date="2020-03" db="EMBL/GenBank/DDBJ databases">
        <title>The deep terrestrial virosphere.</title>
        <authorList>
            <person name="Holmfeldt K."/>
            <person name="Nilsson E."/>
            <person name="Simone D."/>
            <person name="Lopez-Fernandez M."/>
            <person name="Wu X."/>
            <person name="de Brujin I."/>
            <person name="Lundin D."/>
            <person name="Andersson A."/>
            <person name="Bertilsson S."/>
            <person name="Dopson M."/>
        </authorList>
    </citation>
    <scope>NUCLEOTIDE SEQUENCE</scope>
    <source>
        <strain evidence="1">MM415A02451</strain>
    </source>
</reference>
<evidence type="ECO:0000313" key="1">
    <source>
        <dbReference type="EMBL" id="QJA73165.1"/>
    </source>
</evidence>
<organism evidence="1">
    <name type="scientific">viral metagenome</name>
    <dbReference type="NCBI Taxonomy" id="1070528"/>
    <lineage>
        <taxon>unclassified sequences</taxon>
        <taxon>metagenomes</taxon>
        <taxon>organismal metagenomes</taxon>
    </lineage>
</organism>
<accession>A0A6M3JWW8</accession>
<proteinExistence type="predicted"/>
<name>A0A6M3JWW8_9ZZZZ</name>
<dbReference type="EMBL" id="MT142007">
    <property type="protein sequence ID" value="QJA73165.1"/>
    <property type="molecule type" value="Genomic_DNA"/>
</dbReference>